<comment type="subcellular location">
    <subcellularLocation>
        <location evidence="1">Nucleus</location>
        <location evidence="1">Nucleolus</location>
    </subcellularLocation>
</comment>
<feature type="region of interest" description="Disordered" evidence="11">
    <location>
        <begin position="1"/>
        <end position="34"/>
    </location>
</feature>
<dbReference type="InterPro" id="IPR027417">
    <property type="entry name" value="P-loop_NTPase"/>
</dbReference>
<evidence type="ECO:0000256" key="8">
    <source>
        <dbReference type="PROSITE-ProRule" id="PRU00552"/>
    </source>
</evidence>
<dbReference type="PROSITE" id="PS51194">
    <property type="entry name" value="HELICASE_CTER"/>
    <property type="match status" value="1"/>
</dbReference>
<evidence type="ECO:0000313" key="15">
    <source>
        <dbReference type="EMBL" id="KIY66744.1"/>
    </source>
</evidence>
<protein>
    <recommendedName>
        <fullName evidence="10">ATP-dependent RNA helicase</fullName>
        <ecNumber evidence="10">3.6.4.13</ecNumber>
    </recommendedName>
</protein>
<evidence type="ECO:0000256" key="5">
    <source>
        <dbReference type="ARBA" id="ARBA00022806"/>
    </source>
</evidence>
<sequence length="591" mass="64812">MDPNEEVEEATPVEPKPKSTRPIPPIPELPPVEDSEWSQFGLHDALLYSLSAASFTTPTPVQAATLPKTLHKPKRAKKTKPTAADKLDLMGIAQTGSGKTLAYLLPILQSLLPTALKPIRQRSLDALIVVPTRELATQITSVLSTLLKPINTPGSPPVISVGTLVGGMAIQKQQRILARGVDILVGTPGRVWEFLQDYNFGDAKKEFEESVDEATRIKWLVLDEADRLVAKNGSFSELEGIIRVARASHRLVFSASMDRAALMRTKKKIMQKRPDQKDPNMLSALLDRLPDFSPQVVNVSSDSDEPEKSVSKPNGLSSLPSTLKAYVYPCLPNQKDLVLYYFLLRHPGRTLVFLPSISHIRRLLPLLCTLLCSSSTPANQRQPVHALHSSLPQPTRLSALQQFTKHPKGVLLATDVAARGLDVADIGAVIHYCPAESPAAYLHRCGRTARAGASGLTLTLVDPVESKAADALWRAFKEPERWESEMDGRVTEALKKRVALARNIEGAAHKIKKAKADGKWMKEAAEVLGVDYEEEEHEGKGKQAARQDERMKDQLATLLKKPLVARGISTRYLDTATAQEMLAGSLCGIQQ</sequence>
<keyword evidence="2" id="KW-0698">rRNA processing</keyword>
<dbReference type="Gene3D" id="3.40.50.300">
    <property type="entry name" value="P-loop containing nucleotide triphosphate hydrolases"/>
    <property type="match status" value="2"/>
</dbReference>
<name>A0A0D7B9D3_9AGAR</name>
<organism evidence="15 16">
    <name type="scientific">Cylindrobasidium torrendii FP15055 ss-10</name>
    <dbReference type="NCBI Taxonomy" id="1314674"/>
    <lineage>
        <taxon>Eukaryota</taxon>
        <taxon>Fungi</taxon>
        <taxon>Dikarya</taxon>
        <taxon>Basidiomycota</taxon>
        <taxon>Agaricomycotina</taxon>
        <taxon>Agaricomycetes</taxon>
        <taxon>Agaricomycetidae</taxon>
        <taxon>Agaricales</taxon>
        <taxon>Marasmiineae</taxon>
        <taxon>Physalacriaceae</taxon>
        <taxon>Cylindrobasidium</taxon>
    </lineage>
</organism>
<evidence type="ECO:0000259" key="12">
    <source>
        <dbReference type="PROSITE" id="PS51192"/>
    </source>
</evidence>
<dbReference type="SUPFAM" id="SSF52540">
    <property type="entry name" value="P-loop containing nucleoside triphosphate hydrolases"/>
    <property type="match status" value="1"/>
</dbReference>
<dbReference type="GO" id="GO:0006364">
    <property type="term" value="P:rRNA processing"/>
    <property type="evidence" value="ECO:0007669"/>
    <property type="project" value="UniProtKB-KW"/>
</dbReference>
<dbReference type="CDD" id="cd18787">
    <property type="entry name" value="SF2_C_DEAD"/>
    <property type="match status" value="1"/>
</dbReference>
<dbReference type="Pfam" id="PF00271">
    <property type="entry name" value="Helicase_C"/>
    <property type="match status" value="1"/>
</dbReference>
<comment type="catalytic activity">
    <reaction evidence="10">
        <text>ATP + H2O = ADP + phosphate + H(+)</text>
        <dbReference type="Rhea" id="RHEA:13065"/>
        <dbReference type="ChEBI" id="CHEBI:15377"/>
        <dbReference type="ChEBI" id="CHEBI:15378"/>
        <dbReference type="ChEBI" id="CHEBI:30616"/>
        <dbReference type="ChEBI" id="CHEBI:43474"/>
        <dbReference type="ChEBI" id="CHEBI:456216"/>
        <dbReference type="EC" id="3.6.4.13"/>
    </reaction>
</comment>
<dbReference type="InterPro" id="IPR014014">
    <property type="entry name" value="RNA_helicase_DEAD_Q_motif"/>
</dbReference>
<proteinExistence type="inferred from homology"/>
<evidence type="ECO:0000256" key="9">
    <source>
        <dbReference type="RuleBase" id="RU000492"/>
    </source>
</evidence>
<evidence type="ECO:0000313" key="16">
    <source>
        <dbReference type="Proteomes" id="UP000054007"/>
    </source>
</evidence>
<evidence type="ECO:0000259" key="13">
    <source>
        <dbReference type="PROSITE" id="PS51194"/>
    </source>
</evidence>
<dbReference type="PROSITE" id="PS51192">
    <property type="entry name" value="HELICASE_ATP_BIND_1"/>
    <property type="match status" value="1"/>
</dbReference>
<feature type="domain" description="Helicase C-terminal" evidence="13">
    <location>
        <begin position="336"/>
        <end position="502"/>
    </location>
</feature>
<keyword evidence="4 9" id="KW-0378">Hydrolase</keyword>
<keyword evidence="7 10" id="KW-0694">RNA-binding</keyword>
<evidence type="ECO:0000256" key="3">
    <source>
        <dbReference type="ARBA" id="ARBA00022741"/>
    </source>
</evidence>
<accession>A0A0D7B9D3</accession>
<dbReference type="EC" id="3.6.4.13" evidence="10"/>
<feature type="compositionally biased region" description="Acidic residues" evidence="11">
    <location>
        <begin position="1"/>
        <end position="11"/>
    </location>
</feature>
<dbReference type="SMART" id="SM00487">
    <property type="entry name" value="DEXDc"/>
    <property type="match status" value="1"/>
</dbReference>
<evidence type="ECO:0000256" key="11">
    <source>
        <dbReference type="SAM" id="MobiDB-lite"/>
    </source>
</evidence>
<keyword evidence="5 9" id="KW-0347">Helicase</keyword>
<evidence type="ECO:0000256" key="7">
    <source>
        <dbReference type="ARBA" id="ARBA00022884"/>
    </source>
</evidence>
<dbReference type="AlphaFoldDB" id="A0A0D7B9D3"/>
<dbReference type="GO" id="GO:0005524">
    <property type="term" value="F:ATP binding"/>
    <property type="evidence" value="ECO:0007669"/>
    <property type="project" value="UniProtKB-UniRule"/>
</dbReference>
<evidence type="ECO:0000256" key="10">
    <source>
        <dbReference type="RuleBase" id="RU365068"/>
    </source>
</evidence>
<dbReference type="GO" id="GO:0016787">
    <property type="term" value="F:hydrolase activity"/>
    <property type="evidence" value="ECO:0007669"/>
    <property type="project" value="UniProtKB-KW"/>
</dbReference>
<feature type="short sequence motif" description="Q motif" evidence="8">
    <location>
        <begin position="35"/>
        <end position="63"/>
    </location>
</feature>
<dbReference type="GO" id="GO:0003724">
    <property type="term" value="F:RNA helicase activity"/>
    <property type="evidence" value="ECO:0007669"/>
    <property type="project" value="UniProtKB-EC"/>
</dbReference>
<dbReference type="PROSITE" id="PS51195">
    <property type="entry name" value="Q_MOTIF"/>
    <property type="match status" value="1"/>
</dbReference>
<dbReference type="Proteomes" id="UP000054007">
    <property type="component" value="Unassembled WGS sequence"/>
</dbReference>
<dbReference type="GO" id="GO:0003723">
    <property type="term" value="F:RNA binding"/>
    <property type="evidence" value="ECO:0007669"/>
    <property type="project" value="UniProtKB-UniRule"/>
</dbReference>
<evidence type="ECO:0000256" key="6">
    <source>
        <dbReference type="ARBA" id="ARBA00022840"/>
    </source>
</evidence>
<evidence type="ECO:0000256" key="4">
    <source>
        <dbReference type="ARBA" id="ARBA00022801"/>
    </source>
</evidence>
<evidence type="ECO:0000259" key="14">
    <source>
        <dbReference type="PROSITE" id="PS51195"/>
    </source>
</evidence>
<comment type="similarity">
    <text evidence="9">Belongs to the DEAD box helicase family.</text>
</comment>
<dbReference type="InterPro" id="IPR000629">
    <property type="entry name" value="RNA-helicase_DEAD-box_CS"/>
</dbReference>
<comment type="domain">
    <text evidence="10">The Q motif is unique to and characteristic of the DEAD box family of RNA helicases and controls ATP binding and hydrolysis.</text>
</comment>
<dbReference type="InterPro" id="IPR011545">
    <property type="entry name" value="DEAD/DEAH_box_helicase_dom"/>
</dbReference>
<dbReference type="STRING" id="1314674.A0A0D7B9D3"/>
<feature type="domain" description="Helicase ATP-binding" evidence="12">
    <location>
        <begin position="80"/>
        <end position="275"/>
    </location>
</feature>
<keyword evidence="6 9" id="KW-0067">ATP-binding</keyword>
<dbReference type="EMBL" id="KN880545">
    <property type="protein sequence ID" value="KIY66744.1"/>
    <property type="molecule type" value="Genomic_DNA"/>
</dbReference>
<dbReference type="PROSITE" id="PS00039">
    <property type="entry name" value="DEAD_ATP_HELICASE"/>
    <property type="match status" value="1"/>
</dbReference>
<keyword evidence="3 9" id="KW-0547">Nucleotide-binding</keyword>
<dbReference type="SMART" id="SM00490">
    <property type="entry name" value="HELICc"/>
    <property type="match status" value="1"/>
</dbReference>
<dbReference type="GO" id="GO:0005730">
    <property type="term" value="C:nucleolus"/>
    <property type="evidence" value="ECO:0007669"/>
    <property type="project" value="UniProtKB-SubCell"/>
</dbReference>
<feature type="domain" description="DEAD-box RNA helicase Q" evidence="14">
    <location>
        <begin position="35"/>
        <end position="63"/>
    </location>
</feature>
<dbReference type="OrthoDB" id="4310724at2759"/>
<keyword evidence="16" id="KW-1185">Reference proteome</keyword>
<dbReference type="InterPro" id="IPR001650">
    <property type="entry name" value="Helicase_C-like"/>
</dbReference>
<evidence type="ECO:0000256" key="1">
    <source>
        <dbReference type="ARBA" id="ARBA00004604"/>
    </source>
</evidence>
<dbReference type="Pfam" id="PF00270">
    <property type="entry name" value="DEAD"/>
    <property type="match status" value="1"/>
</dbReference>
<reference evidence="15 16" key="1">
    <citation type="journal article" date="2015" name="Fungal Genet. Biol.">
        <title>Evolution of novel wood decay mechanisms in Agaricales revealed by the genome sequences of Fistulina hepatica and Cylindrobasidium torrendii.</title>
        <authorList>
            <person name="Floudas D."/>
            <person name="Held B.W."/>
            <person name="Riley R."/>
            <person name="Nagy L.G."/>
            <person name="Koehler G."/>
            <person name="Ransdell A.S."/>
            <person name="Younus H."/>
            <person name="Chow J."/>
            <person name="Chiniquy J."/>
            <person name="Lipzen A."/>
            <person name="Tritt A."/>
            <person name="Sun H."/>
            <person name="Haridas S."/>
            <person name="LaButti K."/>
            <person name="Ohm R.A."/>
            <person name="Kues U."/>
            <person name="Blanchette R.A."/>
            <person name="Grigoriev I.V."/>
            <person name="Minto R.E."/>
            <person name="Hibbett D.S."/>
        </authorList>
    </citation>
    <scope>NUCLEOTIDE SEQUENCE [LARGE SCALE GENOMIC DNA]</scope>
    <source>
        <strain evidence="15 16">FP15055 ss-10</strain>
    </source>
</reference>
<dbReference type="PANTHER" id="PTHR24031">
    <property type="entry name" value="RNA HELICASE"/>
    <property type="match status" value="1"/>
</dbReference>
<comment type="function">
    <text evidence="10">RNA helicase.</text>
</comment>
<dbReference type="InterPro" id="IPR014001">
    <property type="entry name" value="Helicase_ATP-bd"/>
</dbReference>
<gene>
    <name evidence="15" type="ORF">CYLTODRAFT_354443</name>
</gene>
<evidence type="ECO:0000256" key="2">
    <source>
        <dbReference type="ARBA" id="ARBA00022552"/>
    </source>
</evidence>